<keyword evidence="2" id="KW-1185">Reference proteome</keyword>
<evidence type="ECO:0000313" key="2">
    <source>
        <dbReference type="Proteomes" id="UP001255185"/>
    </source>
</evidence>
<proteinExistence type="predicted"/>
<comment type="caution">
    <text evidence="1">The sequence shown here is derived from an EMBL/GenBank/DDBJ whole genome shotgun (WGS) entry which is preliminary data.</text>
</comment>
<accession>A0ABU1TNF2</accession>
<protein>
    <recommendedName>
        <fullName evidence="3">Lipoprotein</fullName>
    </recommendedName>
</protein>
<dbReference type="RefSeq" id="WP_310024860.1">
    <property type="nucleotide sequence ID" value="NZ_JAVDVI010000003.1"/>
</dbReference>
<gene>
    <name evidence="1" type="ORF">J2X31_000953</name>
</gene>
<dbReference type="PROSITE" id="PS51257">
    <property type="entry name" value="PROKAR_LIPOPROTEIN"/>
    <property type="match status" value="1"/>
</dbReference>
<dbReference type="EMBL" id="JAVDVI010000003">
    <property type="protein sequence ID" value="MDR6966953.1"/>
    <property type="molecule type" value="Genomic_DNA"/>
</dbReference>
<evidence type="ECO:0000313" key="1">
    <source>
        <dbReference type="EMBL" id="MDR6966953.1"/>
    </source>
</evidence>
<name>A0ABU1TNF2_9FLAO</name>
<sequence>MRIKFLRTLILMFLVSACHLKEEVYINEDGSGNVTAESLRDESIYMKYLGEDYFKEQEFVDSTYVVKDVIAKEQETFDVFLEEYQALLRKYENVKVHIKKDSYAKEYRTTISTPFKNINDAGDLSHVTDYVDDLQNNYAINPSRKRTIFAYNFDGTTFRRTFKVLNQERYDEYKETIELYKPILHIGNCSYTANYHFPRKIKSVSHTDAILSEDRKSLTLKLPMLDCLEKPELAFLEVVLED</sequence>
<organism evidence="1 2">
    <name type="scientific">Flavobacterium arsenatis</name>
    <dbReference type="NCBI Taxonomy" id="1484332"/>
    <lineage>
        <taxon>Bacteria</taxon>
        <taxon>Pseudomonadati</taxon>
        <taxon>Bacteroidota</taxon>
        <taxon>Flavobacteriia</taxon>
        <taxon>Flavobacteriales</taxon>
        <taxon>Flavobacteriaceae</taxon>
        <taxon>Flavobacterium</taxon>
    </lineage>
</organism>
<evidence type="ECO:0008006" key="3">
    <source>
        <dbReference type="Google" id="ProtNLM"/>
    </source>
</evidence>
<reference evidence="1 2" key="1">
    <citation type="submission" date="2023-07" db="EMBL/GenBank/DDBJ databases">
        <title>Sorghum-associated microbial communities from plants grown in Nebraska, USA.</title>
        <authorList>
            <person name="Schachtman D."/>
        </authorList>
    </citation>
    <scope>NUCLEOTIDE SEQUENCE [LARGE SCALE GENOMIC DNA]</scope>
    <source>
        <strain evidence="1 2">3773</strain>
    </source>
</reference>
<dbReference type="Proteomes" id="UP001255185">
    <property type="component" value="Unassembled WGS sequence"/>
</dbReference>